<protein>
    <submittedName>
        <fullName evidence="1">Uncharacterized protein</fullName>
    </submittedName>
</protein>
<reference evidence="2" key="1">
    <citation type="submission" date="2016-12" db="EMBL/GenBank/DDBJ databases">
        <title>Complete Genome Sequence of Beggiatoa leptomitiformis D-401.</title>
        <authorList>
            <person name="Fomenkov A."/>
            <person name="Vincze T."/>
            <person name="Grabovich M."/>
            <person name="Anton B.P."/>
            <person name="Dubinina G."/>
            <person name="Orlova M."/>
            <person name="Belousova E."/>
            <person name="Roberts R.J."/>
        </authorList>
    </citation>
    <scope>NUCLEOTIDE SEQUENCE [LARGE SCALE GENOMIC DNA]</scope>
    <source>
        <strain evidence="2">D-401</strain>
    </source>
</reference>
<dbReference type="EMBL" id="CP018889">
    <property type="protein sequence ID" value="AUI69465.1"/>
    <property type="molecule type" value="Genomic_DNA"/>
</dbReference>
<name>A0A2N9YGF0_9GAMM</name>
<evidence type="ECO:0000313" key="2">
    <source>
        <dbReference type="Proteomes" id="UP000234271"/>
    </source>
</evidence>
<gene>
    <name evidence="1" type="ORF">BLE401_12715</name>
</gene>
<organism evidence="1 2">
    <name type="scientific">Beggiatoa leptomitoformis</name>
    <dbReference type="NCBI Taxonomy" id="288004"/>
    <lineage>
        <taxon>Bacteria</taxon>
        <taxon>Pseudomonadati</taxon>
        <taxon>Pseudomonadota</taxon>
        <taxon>Gammaproteobacteria</taxon>
        <taxon>Thiotrichales</taxon>
        <taxon>Thiotrichaceae</taxon>
        <taxon>Beggiatoa</taxon>
    </lineage>
</organism>
<evidence type="ECO:0000313" key="1">
    <source>
        <dbReference type="EMBL" id="AUI69465.1"/>
    </source>
</evidence>
<dbReference type="KEGG" id="blep:AL038_11560"/>
<dbReference type="RefSeq" id="WP_062152996.1">
    <property type="nucleotide sequence ID" value="NZ_CP012373.2"/>
</dbReference>
<dbReference type="Proteomes" id="UP000234271">
    <property type="component" value="Chromosome"/>
</dbReference>
<dbReference type="AlphaFoldDB" id="A0A2N9YGF0"/>
<accession>A0A2N9YGF0</accession>
<keyword evidence="2" id="KW-1185">Reference proteome</keyword>
<sequence>MIIAERVANEIDDVISCHLNNEDEFDPLEALKIVVVTSLACNLSFNDMTLKEMKDYLSSLEKSVFESLKITGNFNSVMRRANGEQHVRTD</sequence>
<proteinExistence type="predicted"/>